<protein>
    <submittedName>
        <fullName evidence="1">Pathogenicity island chaperone protein SpiC</fullName>
    </submittedName>
</protein>
<accession>A0A0H5M1B3</accession>
<dbReference type="RefSeq" id="WP_053010287.1">
    <property type="nucleotide sequence ID" value="NZ_CWJI01000017.1"/>
</dbReference>
<dbReference type="EMBL" id="CWJI01000017">
    <property type="protein sequence ID" value="CRY56847.1"/>
    <property type="molecule type" value="Genomic_DNA"/>
</dbReference>
<proteinExistence type="predicted"/>
<dbReference type="AlphaFoldDB" id="A0A0H5M1B3"/>
<organism evidence="1 2">
    <name type="scientific">Yersinia intermedia</name>
    <dbReference type="NCBI Taxonomy" id="631"/>
    <lineage>
        <taxon>Bacteria</taxon>
        <taxon>Pseudomonadati</taxon>
        <taxon>Pseudomonadota</taxon>
        <taxon>Gammaproteobacteria</taxon>
        <taxon>Enterobacterales</taxon>
        <taxon>Yersiniaceae</taxon>
        <taxon>Yersinia</taxon>
    </lineage>
</organism>
<gene>
    <name evidence="1" type="ORF">ERS008476_03892</name>
</gene>
<name>A0A0H5M1B3_YERIN</name>
<evidence type="ECO:0000313" key="2">
    <source>
        <dbReference type="Proteomes" id="UP000043316"/>
    </source>
</evidence>
<sequence length="141" mass="16239">MRNILEMQPLVSDIDLSDVNLIHFNLKDIPSKAIDYGHSICIGVFLVDRKAISDATIRYITLLLMSLEETQDFALQLSLDSWWLWYRNTVEANTDMQHELSIKIEQLYGFIQYLYSLVTMINSPKNKNLFKARIATGGVIP</sequence>
<evidence type="ECO:0000313" key="1">
    <source>
        <dbReference type="EMBL" id="CRY56847.1"/>
    </source>
</evidence>
<reference evidence="2" key="1">
    <citation type="submission" date="2015-03" db="EMBL/GenBank/DDBJ databases">
        <authorList>
            <consortium name="Pathogen Informatics"/>
        </authorList>
    </citation>
    <scope>NUCLEOTIDE SEQUENCE [LARGE SCALE GENOMIC DNA]</scope>
    <source>
        <strain evidence="2">R148</strain>
    </source>
</reference>
<dbReference type="Proteomes" id="UP000043316">
    <property type="component" value="Unassembled WGS sequence"/>
</dbReference>